<dbReference type="GO" id="GO:0030182">
    <property type="term" value="P:neuron differentiation"/>
    <property type="evidence" value="ECO:0007669"/>
    <property type="project" value="TreeGrafter"/>
</dbReference>
<evidence type="ECO:0000256" key="8">
    <source>
        <dbReference type="ARBA" id="ARBA00023242"/>
    </source>
</evidence>
<evidence type="ECO:0000256" key="6">
    <source>
        <dbReference type="ARBA" id="ARBA00023125"/>
    </source>
</evidence>
<feature type="DNA-binding region" description="Homeobox" evidence="9">
    <location>
        <begin position="214"/>
        <end position="273"/>
    </location>
</feature>
<dbReference type="Pfam" id="PF00412">
    <property type="entry name" value="LIM"/>
    <property type="match status" value="1"/>
</dbReference>
<dbReference type="EMBL" id="OA883701">
    <property type="protein sequence ID" value="CAD7279501.1"/>
    <property type="molecule type" value="Genomic_DNA"/>
</dbReference>
<evidence type="ECO:0000256" key="3">
    <source>
        <dbReference type="ARBA" id="ARBA00022737"/>
    </source>
</evidence>
<evidence type="ECO:0000259" key="15">
    <source>
        <dbReference type="PROSITE" id="PS50071"/>
    </source>
</evidence>
<keyword evidence="5 10" id="KW-0440">LIM domain</keyword>
<evidence type="ECO:0000256" key="10">
    <source>
        <dbReference type="PROSITE-ProRule" id="PRU00125"/>
    </source>
</evidence>
<keyword evidence="17" id="KW-1185">Reference proteome</keyword>
<dbReference type="Pfam" id="PF00046">
    <property type="entry name" value="Homeodomain"/>
    <property type="match status" value="1"/>
</dbReference>
<evidence type="ECO:0000313" key="17">
    <source>
        <dbReference type="Proteomes" id="UP000678499"/>
    </source>
</evidence>
<feature type="region of interest" description="Disordered" evidence="12">
    <location>
        <begin position="346"/>
        <end position="381"/>
    </location>
</feature>
<evidence type="ECO:0000256" key="2">
    <source>
        <dbReference type="ARBA" id="ARBA00022723"/>
    </source>
</evidence>
<dbReference type="SUPFAM" id="SSF46689">
    <property type="entry name" value="Homeodomain-like"/>
    <property type="match status" value="1"/>
</dbReference>
<keyword evidence="4 10" id="KW-0862">Zinc</keyword>
<dbReference type="PROSITE" id="PS50023">
    <property type="entry name" value="LIM_DOMAIN_2"/>
    <property type="match status" value="1"/>
</dbReference>
<dbReference type="GO" id="GO:0000977">
    <property type="term" value="F:RNA polymerase II transcription regulatory region sequence-specific DNA binding"/>
    <property type="evidence" value="ECO:0007669"/>
    <property type="project" value="TreeGrafter"/>
</dbReference>
<dbReference type="GO" id="GO:0005634">
    <property type="term" value="C:nucleus"/>
    <property type="evidence" value="ECO:0007669"/>
    <property type="project" value="UniProtKB-SubCell"/>
</dbReference>
<evidence type="ECO:0000256" key="5">
    <source>
        <dbReference type="ARBA" id="ARBA00023038"/>
    </source>
</evidence>
<keyword evidence="8 9" id="KW-0539">Nucleus</keyword>
<keyword evidence="2 10" id="KW-0479">Metal-binding</keyword>
<dbReference type="InterPro" id="IPR001356">
    <property type="entry name" value="HD"/>
</dbReference>
<proteinExistence type="predicted"/>
<feature type="domain" description="LIM zinc-binding" evidence="14">
    <location>
        <begin position="29"/>
        <end position="93"/>
    </location>
</feature>
<dbReference type="Gene3D" id="2.10.110.10">
    <property type="entry name" value="Cysteine Rich Protein"/>
    <property type="match status" value="1"/>
</dbReference>
<keyword evidence="13" id="KW-0732">Signal</keyword>
<comment type="subcellular location">
    <subcellularLocation>
        <location evidence="1 9 11">Nucleus</location>
    </subcellularLocation>
</comment>
<dbReference type="PROSITE" id="PS00027">
    <property type="entry name" value="HOMEOBOX_1"/>
    <property type="match status" value="1"/>
</dbReference>
<dbReference type="EMBL" id="CAJPEX010001664">
    <property type="protein sequence ID" value="CAG0919653.1"/>
    <property type="molecule type" value="Genomic_DNA"/>
</dbReference>
<evidence type="ECO:0000256" key="9">
    <source>
        <dbReference type="PROSITE-ProRule" id="PRU00108"/>
    </source>
</evidence>
<feature type="domain" description="Homeobox" evidence="15">
    <location>
        <begin position="212"/>
        <end position="272"/>
    </location>
</feature>
<evidence type="ECO:0000259" key="14">
    <source>
        <dbReference type="PROSITE" id="PS50023"/>
    </source>
</evidence>
<keyword evidence="7 9" id="KW-0371">Homeobox</keyword>
<feature type="signal peptide" evidence="13">
    <location>
        <begin position="1"/>
        <end position="17"/>
    </location>
</feature>
<evidence type="ECO:0000256" key="12">
    <source>
        <dbReference type="SAM" id="MobiDB-lite"/>
    </source>
</evidence>
<dbReference type="SMART" id="SM00132">
    <property type="entry name" value="LIM"/>
    <property type="match status" value="1"/>
</dbReference>
<protein>
    <submittedName>
        <fullName evidence="16">Uncharacterized protein</fullName>
    </submittedName>
</protein>
<dbReference type="Proteomes" id="UP000678499">
    <property type="component" value="Unassembled WGS sequence"/>
</dbReference>
<sequence>MLLVLVPFAHVLEYANICVLDPVLWRFGQKCTGCRVGLSPTDFVHRVQGKVYHVECVTCSSCCKILATGDRLIVLPQSAEICTETEQSPTIGIKLACSDDCARKVGGFRSENKRPIGFHQRRTRSRLGAAEILPSIWPNPSMPGMNNNSVPQTPFDTMMPYPDQVHEPRLQLLTNQTTASGFLLPGETSTQSLLRFPDNDDCDEGGGCSSTIRRREPRTKIKTKQLEVLKAAFAATPKPNRHTREQLAKDTGLNMRVIQVWFQNRRSKERRMKRLSSLNVVKRPSVYRQHKEFWKTVKPAFQAISTLPLSSPEQSEKPFVPEEPVPQNMSAEPAIILTNYDDIHPWSASGQEFSEETTSRTTQSEFFAENPTRESCFEQHQQQQPFLKYEFQDQNAK</sequence>
<reference evidence="16" key="1">
    <citation type="submission" date="2020-11" db="EMBL/GenBank/DDBJ databases">
        <authorList>
            <person name="Tran Van P."/>
        </authorList>
    </citation>
    <scope>NUCLEOTIDE SEQUENCE</scope>
</reference>
<dbReference type="InterPro" id="IPR017970">
    <property type="entry name" value="Homeobox_CS"/>
</dbReference>
<keyword evidence="6 9" id="KW-0238">DNA-binding</keyword>
<evidence type="ECO:0000313" key="16">
    <source>
        <dbReference type="EMBL" id="CAD7279501.1"/>
    </source>
</evidence>
<name>A0A7R9BS73_9CRUS</name>
<organism evidence="16">
    <name type="scientific">Notodromas monacha</name>
    <dbReference type="NCBI Taxonomy" id="399045"/>
    <lineage>
        <taxon>Eukaryota</taxon>
        <taxon>Metazoa</taxon>
        <taxon>Ecdysozoa</taxon>
        <taxon>Arthropoda</taxon>
        <taxon>Crustacea</taxon>
        <taxon>Oligostraca</taxon>
        <taxon>Ostracoda</taxon>
        <taxon>Podocopa</taxon>
        <taxon>Podocopida</taxon>
        <taxon>Cypridocopina</taxon>
        <taxon>Cypridoidea</taxon>
        <taxon>Cyprididae</taxon>
        <taxon>Notodromas</taxon>
    </lineage>
</organism>
<dbReference type="SMART" id="SM00389">
    <property type="entry name" value="HOX"/>
    <property type="match status" value="1"/>
</dbReference>
<dbReference type="CDD" id="cd00086">
    <property type="entry name" value="homeodomain"/>
    <property type="match status" value="1"/>
</dbReference>
<dbReference type="PANTHER" id="PTHR24208:SF105">
    <property type="entry name" value="DLIM1"/>
    <property type="match status" value="1"/>
</dbReference>
<dbReference type="FunFam" id="1.10.10.60:FF:000075">
    <property type="entry name" value="LIM/homeobox protein Lhx1"/>
    <property type="match status" value="1"/>
</dbReference>
<gene>
    <name evidence="16" type="ORF">NMOB1V02_LOCUS7173</name>
</gene>
<dbReference type="GO" id="GO:0046872">
    <property type="term" value="F:metal ion binding"/>
    <property type="evidence" value="ECO:0007669"/>
    <property type="project" value="UniProtKB-KW"/>
</dbReference>
<evidence type="ECO:0000256" key="13">
    <source>
        <dbReference type="SAM" id="SignalP"/>
    </source>
</evidence>
<evidence type="ECO:0000256" key="1">
    <source>
        <dbReference type="ARBA" id="ARBA00004123"/>
    </source>
</evidence>
<evidence type="ECO:0000256" key="7">
    <source>
        <dbReference type="ARBA" id="ARBA00023155"/>
    </source>
</evidence>
<accession>A0A7R9BS73</accession>
<evidence type="ECO:0000256" key="4">
    <source>
        <dbReference type="ARBA" id="ARBA00022833"/>
    </source>
</evidence>
<feature type="chain" id="PRO_5036210277" evidence="13">
    <location>
        <begin position="18"/>
        <end position="397"/>
    </location>
</feature>
<evidence type="ECO:0000256" key="11">
    <source>
        <dbReference type="RuleBase" id="RU000682"/>
    </source>
</evidence>
<dbReference type="Gene3D" id="1.10.10.60">
    <property type="entry name" value="Homeodomain-like"/>
    <property type="match status" value="1"/>
</dbReference>
<dbReference type="OrthoDB" id="10068367at2759"/>
<keyword evidence="3" id="KW-0677">Repeat</keyword>
<dbReference type="PROSITE" id="PS50071">
    <property type="entry name" value="HOMEOBOX_2"/>
    <property type="match status" value="1"/>
</dbReference>
<dbReference type="GO" id="GO:0000981">
    <property type="term" value="F:DNA-binding transcription factor activity, RNA polymerase II-specific"/>
    <property type="evidence" value="ECO:0007669"/>
    <property type="project" value="InterPro"/>
</dbReference>
<dbReference type="PROSITE" id="PS00478">
    <property type="entry name" value="LIM_DOMAIN_1"/>
    <property type="match status" value="1"/>
</dbReference>
<dbReference type="AlphaFoldDB" id="A0A7R9BS73"/>
<dbReference type="InterPro" id="IPR009057">
    <property type="entry name" value="Homeodomain-like_sf"/>
</dbReference>
<dbReference type="InterPro" id="IPR001781">
    <property type="entry name" value="Znf_LIM"/>
</dbReference>
<dbReference type="PANTHER" id="PTHR24208">
    <property type="entry name" value="LIM/HOMEOBOX PROTEIN LHX"/>
    <property type="match status" value="1"/>
</dbReference>
<dbReference type="InterPro" id="IPR050453">
    <property type="entry name" value="LIM_Homeobox_TF"/>
</dbReference>